<evidence type="ECO:0000256" key="12">
    <source>
        <dbReference type="ARBA" id="ARBA00023136"/>
    </source>
</evidence>
<dbReference type="Pfam" id="PF00512">
    <property type="entry name" value="HisKA"/>
    <property type="match status" value="1"/>
</dbReference>
<evidence type="ECO:0000256" key="9">
    <source>
        <dbReference type="ARBA" id="ARBA00022840"/>
    </source>
</evidence>
<dbReference type="InterPro" id="IPR005467">
    <property type="entry name" value="His_kinase_dom"/>
</dbReference>
<keyword evidence="18" id="KW-1185">Reference proteome</keyword>
<feature type="transmembrane region" description="Helical" evidence="14">
    <location>
        <begin position="68"/>
        <end position="88"/>
    </location>
</feature>
<feature type="domain" description="Response regulatory" evidence="16">
    <location>
        <begin position="380"/>
        <end position="498"/>
    </location>
</feature>
<evidence type="ECO:0000256" key="7">
    <source>
        <dbReference type="ARBA" id="ARBA00022741"/>
    </source>
</evidence>
<keyword evidence="8 17" id="KW-0418">Kinase</keyword>
<keyword evidence="6 14" id="KW-0812">Transmembrane</keyword>
<dbReference type="PANTHER" id="PTHR45339">
    <property type="entry name" value="HYBRID SIGNAL TRANSDUCTION HISTIDINE KINASE J"/>
    <property type="match status" value="1"/>
</dbReference>
<accession>A0A2W7NSF6</accession>
<evidence type="ECO:0000256" key="3">
    <source>
        <dbReference type="ARBA" id="ARBA00012438"/>
    </source>
</evidence>
<evidence type="ECO:0000256" key="5">
    <source>
        <dbReference type="ARBA" id="ARBA00022679"/>
    </source>
</evidence>
<dbReference type="GO" id="GO:0005524">
    <property type="term" value="F:ATP binding"/>
    <property type="evidence" value="ECO:0007669"/>
    <property type="project" value="UniProtKB-KW"/>
</dbReference>
<name>A0A2W7NSF6_9RHOB</name>
<evidence type="ECO:0000259" key="15">
    <source>
        <dbReference type="PROSITE" id="PS50109"/>
    </source>
</evidence>
<dbReference type="GO" id="GO:0000155">
    <property type="term" value="F:phosphorelay sensor kinase activity"/>
    <property type="evidence" value="ECO:0007669"/>
    <property type="project" value="InterPro"/>
</dbReference>
<keyword evidence="4 13" id="KW-0597">Phosphoprotein</keyword>
<keyword evidence="11" id="KW-0902">Two-component regulatory system</keyword>
<comment type="subcellular location">
    <subcellularLocation>
        <location evidence="2">Membrane</location>
    </subcellularLocation>
</comment>
<dbReference type="AlphaFoldDB" id="A0A2W7NSF6"/>
<dbReference type="SMART" id="SM00387">
    <property type="entry name" value="HATPase_c"/>
    <property type="match status" value="1"/>
</dbReference>
<evidence type="ECO:0000256" key="4">
    <source>
        <dbReference type="ARBA" id="ARBA00022553"/>
    </source>
</evidence>
<gene>
    <name evidence="17" type="ORF">LX81_00010</name>
</gene>
<feature type="domain" description="Histidine kinase" evidence="15">
    <location>
        <begin position="142"/>
        <end position="363"/>
    </location>
</feature>
<dbReference type="InterPro" id="IPR011006">
    <property type="entry name" value="CheY-like_superfamily"/>
</dbReference>
<dbReference type="SUPFAM" id="SSF47384">
    <property type="entry name" value="Homodimeric domain of signal transducing histidine kinase"/>
    <property type="match status" value="1"/>
</dbReference>
<dbReference type="EC" id="2.7.13.3" evidence="3"/>
<feature type="modified residue" description="4-aspartylphosphate" evidence="13">
    <location>
        <position position="588"/>
    </location>
</feature>
<dbReference type="PANTHER" id="PTHR45339:SF5">
    <property type="entry name" value="HISTIDINE KINASE"/>
    <property type="match status" value="1"/>
</dbReference>
<dbReference type="SMART" id="SM00448">
    <property type="entry name" value="REC"/>
    <property type="match status" value="2"/>
</dbReference>
<proteinExistence type="predicted"/>
<dbReference type="CDD" id="cd16922">
    <property type="entry name" value="HATPase_EvgS-ArcB-TorS-like"/>
    <property type="match status" value="1"/>
</dbReference>
<feature type="domain" description="Response regulatory" evidence="16">
    <location>
        <begin position="539"/>
        <end position="658"/>
    </location>
</feature>
<keyword evidence="7" id="KW-0547">Nucleotide-binding</keyword>
<evidence type="ECO:0000256" key="8">
    <source>
        <dbReference type="ARBA" id="ARBA00022777"/>
    </source>
</evidence>
<dbReference type="SUPFAM" id="SSF55874">
    <property type="entry name" value="ATPase domain of HSP90 chaperone/DNA topoisomerase II/histidine kinase"/>
    <property type="match status" value="1"/>
</dbReference>
<dbReference type="PROSITE" id="PS50109">
    <property type="entry name" value="HIS_KIN"/>
    <property type="match status" value="1"/>
</dbReference>
<dbReference type="CDD" id="cd00082">
    <property type="entry name" value="HisKA"/>
    <property type="match status" value="1"/>
</dbReference>
<dbReference type="FunFam" id="3.30.565.10:FF:000010">
    <property type="entry name" value="Sensor histidine kinase RcsC"/>
    <property type="match status" value="1"/>
</dbReference>
<evidence type="ECO:0000256" key="13">
    <source>
        <dbReference type="PROSITE-ProRule" id="PRU00169"/>
    </source>
</evidence>
<dbReference type="PRINTS" id="PR00344">
    <property type="entry name" value="BCTRLSENSOR"/>
</dbReference>
<dbReference type="SMART" id="SM00388">
    <property type="entry name" value="HisKA"/>
    <property type="match status" value="1"/>
</dbReference>
<dbReference type="Gene3D" id="3.40.50.2300">
    <property type="match status" value="2"/>
</dbReference>
<dbReference type="InterPro" id="IPR004358">
    <property type="entry name" value="Sig_transdc_His_kin-like_C"/>
</dbReference>
<evidence type="ECO:0000259" key="16">
    <source>
        <dbReference type="PROSITE" id="PS50110"/>
    </source>
</evidence>
<dbReference type="GO" id="GO:0016020">
    <property type="term" value="C:membrane"/>
    <property type="evidence" value="ECO:0007669"/>
    <property type="project" value="UniProtKB-SubCell"/>
</dbReference>
<keyword evidence="9" id="KW-0067">ATP-binding</keyword>
<evidence type="ECO:0000256" key="2">
    <source>
        <dbReference type="ARBA" id="ARBA00004370"/>
    </source>
</evidence>
<comment type="catalytic activity">
    <reaction evidence="1">
        <text>ATP + protein L-histidine = ADP + protein N-phospho-L-histidine.</text>
        <dbReference type="EC" id="2.7.13.3"/>
    </reaction>
</comment>
<dbReference type="CDD" id="cd17546">
    <property type="entry name" value="REC_hyHK_CKI1_RcsC-like"/>
    <property type="match status" value="1"/>
</dbReference>
<dbReference type="Proteomes" id="UP000248916">
    <property type="component" value="Unassembled WGS sequence"/>
</dbReference>
<dbReference type="Pfam" id="PF00072">
    <property type="entry name" value="Response_reg"/>
    <property type="match status" value="1"/>
</dbReference>
<dbReference type="InterPro" id="IPR036890">
    <property type="entry name" value="HATPase_C_sf"/>
</dbReference>
<dbReference type="Gene3D" id="3.30.565.10">
    <property type="entry name" value="Histidine kinase-like ATPase, C-terminal domain"/>
    <property type="match status" value="1"/>
</dbReference>
<dbReference type="Gene3D" id="1.10.287.130">
    <property type="match status" value="1"/>
</dbReference>
<protein>
    <recommendedName>
        <fullName evidence="3">histidine kinase</fullName>
        <ecNumber evidence="3">2.7.13.3</ecNumber>
    </recommendedName>
</protein>
<dbReference type="Pfam" id="PF02518">
    <property type="entry name" value="HATPase_c"/>
    <property type="match status" value="1"/>
</dbReference>
<dbReference type="InterPro" id="IPR003661">
    <property type="entry name" value="HisK_dim/P_dom"/>
</dbReference>
<evidence type="ECO:0000256" key="1">
    <source>
        <dbReference type="ARBA" id="ARBA00000085"/>
    </source>
</evidence>
<feature type="transmembrane region" description="Helical" evidence="14">
    <location>
        <begin position="30"/>
        <end position="48"/>
    </location>
</feature>
<dbReference type="OrthoDB" id="9801651at2"/>
<evidence type="ECO:0000313" key="18">
    <source>
        <dbReference type="Proteomes" id="UP000248916"/>
    </source>
</evidence>
<keyword evidence="5" id="KW-0808">Transferase</keyword>
<dbReference type="FunFam" id="1.10.287.130:FF:000004">
    <property type="entry name" value="Ethylene receptor 1"/>
    <property type="match status" value="1"/>
</dbReference>
<evidence type="ECO:0000256" key="10">
    <source>
        <dbReference type="ARBA" id="ARBA00022989"/>
    </source>
</evidence>
<organism evidence="17 18">
    <name type="scientific">Palleronia aestuarii</name>
    <dbReference type="NCBI Taxonomy" id="568105"/>
    <lineage>
        <taxon>Bacteria</taxon>
        <taxon>Pseudomonadati</taxon>
        <taxon>Pseudomonadota</taxon>
        <taxon>Alphaproteobacteria</taxon>
        <taxon>Rhodobacterales</taxon>
        <taxon>Roseobacteraceae</taxon>
        <taxon>Palleronia</taxon>
    </lineage>
</organism>
<keyword evidence="10 14" id="KW-1133">Transmembrane helix</keyword>
<dbReference type="PROSITE" id="PS50110">
    <property type="entry name" value="RESPONSE_REGULATORY"/>
    <property type="match status" value="2"/>
</dbReference>
<dbReference type="SUPFAM" id="SSF52172">
    <property type="entry name" value="CheY-like"/>
    <property type="match status" value="2"/>
</dbReference>
<evidence type="ECO:0000256" key="6">
    <source>
        <dbReference type="ARBA" id="ARBA00022692"/>
    </source>
</evidence>
<dbReference type="InterPro" id="IPR001789">
    <property type="entry name" value="Sig_transdc_resp-reg_receiver"/>
</dbReference>
<evidence type="ECO:0000256" key="11">
    <source>
        <dbReference type="ARBA" id="ARBA00023012"/>
    </source>
</evidence>
<evidence type="ECO:0000313" key="17">
    <source>
        <dbReference type="EMBL" id="PZX19554.1"/>
    </source>
</evidence>
<feature type="modified residue" description="4-aspartylphosphate" evidence="13">
    <location>
        <position position="434"/>
    </location>
</feature>
<evidence type="ECO:0000256" key="14">
    <source>
        <dbReference type="SAM" id="Phobius"/>
    </source>
</evidence>
<comment type="caution">
    <text evidence="17">The sequence shown here is derived from an EMBL/GenBank/DDBJ whole genome shotgun (WGS) entry which is preliminary data.</text>
</comment>
<sequence>MRRQGRSPVKSRFDPCAFVLARCKDQTCQYTVCGVLFGALFPLGALTVDMLVFRPDLSSAGEAFATNPIHLIVALAPLVLGIVFRIIGVAHKTLGDRMEALEAAQFRLAAAKQHLALRNDELKEAAEVAQTAVRVKSEFLAKIGHELRTPMNGVLGLAVLLSRTDLTSQQRGMLDTILTSGQSLVTTINDILDLTEIGSGRLTLDPAPFHLDDLVAVPMRLHAPAAGMKGVKLLIRIDPDLPEMAVADLPRLRQVVTNLVANAVKFTERGEIVVDLSPETTGTGRPALRIEVRDTGCGIPEDSLEAVFEQFTQVDNSSTRAYEGAGLGLTISKALVDLMDGTIGVTSTLGAGSTFRVVVPVSSPGGVTRRTRVVWPEGGRILVADPHSALRDVLCERLSAWGLRPVPAATIAEALERLDAVRAEDGGFDLILADPDLPGRGGRDGLLGHAALADTPLIFLTTPGHPSPRITSGTREPDDILTKPLGLAELAAVLCNFLGTTRNNEAPDMDETAAFTSTPPTATVVAESPSAAETGGQTRVLLVDDNRTNLHLVQMIVRTCGVPYLTASNGAEAVESFHAERPHLVFMDVSMPVMDGLEATRRIRAAERENGWTPCRIVGVTAHAMESDRIACLESGMDEHMAKPVDVVRMREVIAELKELPLNAVA</sequence>
<dbReference type="EMBL" id="QKZL01000001">
    <property type="protein sequence ID" value="PZX19554.1"/>
    <property type="molecule type" value="Genomic_DNA"/>
</dbReference>
<reference evidence="17 18" key="1">
    <citation type="submission" date="2018-06" db="EMBL/GenBank/DDBJ databases">
        <title>Genomic Encyclopedia of Archaeal and Bacterial Type Strains, Phase II (KMG-II): from individual species to whole genera.</title>
        <authorList>
            <person name="Goeker M."/>
        </authorList>
    </citation>
    <scope>NUCLEOTIDE SEQUENCE [LARGE SCALE GENOMIC DNA]</scope>
    <source>
        <strain evidence="17 18">DSM 22009</strain>
    </source>
</reference>
<dbReference type="InterPro" id="IPR003594">
    <property type="entry name" value="HATPase_dom"/>
</dbReference>
<keyword evidence="12 14" id="KW-0472">Membrane</keyword>
<dbReference type="InterPro" id="IPR036097">
    <property type="entry name" value="HisK_dim/P_sf"/>
</dbReference>